<dbReference type="Proteomes" id="UP000045824">
    <property type="component" value="Unassembled WGS sequence"/>
</dbReference>
<protein>
    <submittedName>
        <fullName evidence="1">Uncharacterized protein</fullName>
    </submittedName>
</protein>
<reference evidence="1 2" key="1">
    <citation type="submission" date="2015-03" db="EMBL/GenBank/DDBJ databases">
        <authorList>
            <person name="Murphy D."/>
        </authorList>
    </citation>
    <scope>NUCLEOTIDE SEQUENCE [LARGE SCALE GENOMIC DNA]</scope>
    <source>
        <strain evidence="1 2">FCF326</strain>
    </source>
</reference>
<sequence length="47" mass="5525">MRFTIKNGKHLFTVLGRTESFDSFSQGVRWAFTQKEAMRVATEIWSE</sequence>
<accession>A0A0T9LA05</accession>
<gene>
    <name evidence="1" type="ORF">ERS008491_02061</name>
</gene>
<dbReference type="KEGG" id="ykr:CH54_1430"/>
<name>A0A0T9LA05_YERKR</name>
<proteinExistence type="predicted"/>
<evidence type="ECO:0000313" key="2">
    <source>
        <dbReference type="Proteomes" id="UP000045824"/>
    </source>
</evidence>
<evidence type="ECO:0000313" key="1">
    <source>
        <dbReference type="EMBL" id="CNE71533.1"/>
    </source>
</evidence>
<dbReference type="RefSeq" id="WP_167335054.1">
    <property type="nucleotide sequence ID" value="NZ_CAWMAB010000007.1"/>
</dbReference>
<dbReference type="AlphaFoldDB" id="A0A0T9LA05"/>
<dbReference type="EMBL" id="CPYI01000007">
    <property type="protein sequence ID" value="CNE71533.1"/>
    <property type="molecule type" value="Genomic_DNA"/>
</dbReference>
<organism evidence="1 2">
    <name type="scientific">Yersinia kristensenii</name>
    <dbReference type="NCBI Taxonomy" id="28152"/>
    <lineage>
        <taxon>Bacteria</taxon>
        <taxon>Pseudomonadati</taxon>
        <taxon>Pseudomonadota</taxon>
        <taxon>Gammaproteobacteria</taxon>
        <taxon>Enterobacterales</taxon>
        <taxon>Yersiniaceae</taxon>
        <taxon>Yersinia</taxon>
    </lineage>
</organism>
<dbReference type="PATRIC" id="fig|28152.8.peg.1485"/>